<protein>
    <recommendedName>
        <fullName evidence="1">RNA-directed DNA polymerase</fullName>
        <ecNumber evidence="1">2.7.7.49</ecNumber>
    </recommendedName>
</protein>
<organism evidence="3 4">
    <name type="scientific">Rousettus aegyptiacus</name>
    <name type="common">Egyptian fruit bat</name>
    <name type="synonym">Pteropus aegyptiacus</name>
    <dbReference type="NCBI Taxonomy" id="9407"/>
    <lineage>
        <taxon>Eukaryota</taxon>
        <taxon>Metazoa</taxon>
        <taxon>Chordata</taxon>
        <taxon>Craniata</taxon>
        <taxon>Vertebrata</taxon>
        <taxon>Euteleostomi</taxon>
        <taxon>Mammalia</taxon>
        <taxon>Eutheria</taxon>
        <taxon>Laurasiatheria</taxon>
        <taxon>Chiroptera</taxon>
        <taxon>Yinpterochiroptera</taxon>
        <taxon>Pteropodoidea</taxon>
        <taxon>Pteropodidae</taxon>
        <taxon>Rousettinae</taxon>
        <taxon>Rousettus</taxon>
    </lineage>
</organism>
<gene>
    <name evidence="3" type="ORF">HJG63_011466</name>
</gene>
<dbReference type="CDD" id="cd01650">
    <property type="entry name" value="RT_nLTR_like"/>
    <property type="match status" value="1"/>
</dbReference>
<sequence length="235" mass="27508">MTDTTEIQRIVQEYYEQIYNTKCNNLEEMDQYLEKYNLPRLNQELKNLSRLLSRVEIETITKNLSKSKSSGPDDFSSEFHQTFKDLIPSDLKLFQKIKEEAILPNSFYEANITLIPKPGKGNTKKENYRPISPMNTDAKILSKILVNRIQQHIKKIIHHDQVGFIPGSQGWFNIHKLIKMIHHVKKLKNKNHMIILIDAEKAIDKIQHPFMIKTLNKTLIGGKYLNIIKAIYNKH</sequence>
<dbReference type="GO" id="GO:0003964">
    <property type="term" value="F:RNA-directed DNA polymerase activity"/>
    <property type="evidence" value="ECO:0007669"/>
    <property type="project" value="UniProtKB-EC"/>
</dbReference>
<proteinExistence type="predicted"/>
<dbReference type="EMBL" id="JACASE010000006">
    <property type="protein sequence ID" value="KAF6456816.1"/>
    <property type="molecule type" value="Genomic_DNA"/>
</dbReference>
<dbReference type="PANTHER" id="PTHR19446">
    <property type="entry name" value="REVERSE TRANSCRIPTASES"/>
    <property type="match status" value="1"/>
</dbReference>
<feature type="domain" description="Reverse transcriptase" evidence="2">
    <location>
        <begin position="96"/>
        <end position="235"/>
    </location>
</feature>
<name>A0A7J8GA44_ROUAE</name>
<dbReference type="AlphaFoldDB" id="A0A7J8GA44"/>
<accession>A0A7J8GA44</accession>
<dbReference type="InterPro" id="IPR000477">
    <property type="entry name" value="RT_dom"/>
</dbReference>
<evidence type="ECO:0000256" key="1">
    <source>
        <dbReference type="ARBA" id="ARBA00012493"/>
    </source>
</evidence>
<evidence type="ECO:0000259" key="2">
    <source>
        <dbReference type="PROSITE" id="PS50878"/>
    </source>
</evidence>
<reference evidence="3 4" key="1">
    <citation type="journal article" date="2020" name="Nature">
        <title>Six reference-quality genomes reveal evolution of bat adaptations.</title>
        <authorList>
            <person name="Jebb D."/>
            <person name="Huang Z."/>
            <person name="Pippel M."/>
            <person name="Hughes G.M."/>
            <person name="Lavrichenko K."/>
            <person name="Devanna P."/>
            <person name="Winkler S."/>
            <person name="Jermiin L.S."/>
            <person name="Skirmuntt E.C."/>
            <person name="Katzourakis A."/>
            <person name="Burkitt-Gray L."/>
            <person name="Ray D.A."/>
            <person name="Sullivan K.A.M."/>
            <person name="Roscito J.G."/>
            <person name="Kirilenko B.M."/>
            <person name="Davalos L.M."/>
            <person name="Corthals A.P."/>
            <person name="Power M.L."/>
            <person name="Jones G."/>
            <person name="Ransome R.D."/>
            <person name="Dechmann D.K.N."/>
            <person name="Locatelli A.G."/>
            <person name="Puechmaille S.J."/>
            <person name="Fedrigo O."/>
            <person name="Jarvis E.D."/>
            <person name="Hiller M."/>
            <person name="Vernes S.C."/>
            <person name="Myers E.W."/>
            <person name="Teeling E.C."/>
        </authorList>
    </citation>
    <scope>NUCLEOTIDE SEQUENCE [LARGE SCALE GENOMIC DNA]</scope>
    <source>
        <strain evidence="3">MRouAeg1</strain>
        <tissue evidence="3">Muscle</tissue>
    </source>
</reference>
<dbReference type="SUPFAM" id="SSF56672">
    <property type="entry name" value="DNA/RNA polymerases"/>
    <property type="match status" value="1"/>
</dbReference>
<dbReference type="Pfam" id="PF00078">
    <property type="entry name" value="RVT_1"/>
    <property type="match status" value="1"/>
</dbReference>
<comment type="caution">
    <text evidence="3">The sequence shown here is derived from an EMBL/GenBank/DDBJ whole genome shotgun (WGS) entry which is preliminary data.</text>
</comment>
<keyword evidence="4" id="KW-1185">Reference proteome</keyword>
<dbReference type="InterPro" id="IPR043502">
    <property type="entry name" value="DNA/RNA_pol_sf"/>
</dbReference>
<evidence type="ECO:0000313" key="4">
    <source>
        <dbReference type="Proteomes" id="UP000593571"/>
    </source>
</evidence>
<dbReference type="Proteomes" id="UP000593571">
    <property type="component" value="Unassembled WGS sequence"/>
</dbReference>
<dbReference type="EC" id="2.7.7.49" evidence="1"/>
<evidence type="ECO:0000313" key="3">
    <source>
        <dbReference type="EMBL" id="KAF6456816.1"/>
    </source>
</evidence>
<dbReference type="PROSITE" id="PS50878">
    <property type="entry name" value="RT_POL"/>
    <property type="match status" value="1"/>
</dbReference>